<evidence type="ECO:0000256" key="3">
    <source>
        <dbReference type="ARBA" id="ARBA00022801"/>
    </source>
</evidence>
<dbReference type="GO" id="GO:0009253">
    <property type="term" value="P:peptidoglycan catabolic process"/>
    <property type="evidence" value="ECO:0007669"/>
    <property type="project" value="InterPro"/>
</dbReference>
<dbReference type="Gene3D" id="3.40.80.10">
    <property type="entry name" value="Peptidoglycan recognition protein-like"/>
    <property type="match status" value="1"/>
</dbReference>
<evidence type="ECO:0000313" key="6">
    <source>
        <dbReference type="EMBL" id="MDG4975656.1"/>
    </source>
</evidence>
<dbReference type="Proteomes" id="UP001152598">
    <property type="component" value="Unassembled WGS sequence"/>
</dbReference>
<dbReference type="GO" id="GO:0009254">
    <property type="term" value="P:peptidoglycan turnover"/>
    <property type="evidence" value="ECO:0007669"/>
    <property type="project" value="TreeGrafter"/>
</dbReference>
<comment type="caution">
    <text evidence="6">The sequence shown here is derived from an EMBL/GenBank/DDBJ whole genome shotgun (WGS) entry which is preliminary data.</text>
</comment>
<dbReference type="AlphaFoldDB" id="A0AAP3YZM3"/>
<reference evidence="6" key="2">
    <citation type="journal article" date="2023" name="Food Microbiol.">
        <title>Evaluation of the fermentation potential of lactic acid bacteria isolated from herbs, fruits and vegetables as starter cultures in nut-based milk alternatives.</title>
        <authorList>
            <person name="Huang W."/>
            <person name="Dong A."/>
            <person name="Pham H.T."/>
            <person name="Zhou C."/>
            <person name="Huo Z."/>
            <person name="Watjen A.P."/>
            <person name="Prakash S."/>
            <person name="Bang-Berthelsen C.H."/>
            <person name="Turner M.S."/>
        </authorList>
    </citation>
    <scope>NUCLEOTIDE SEQUENCE</scope>
    <source>
        <strain evidence="6">54</strain>
    </source>
</reference>
<dbReference type="EMBL" id="JAOWLV010000002">
    <property type="protein sequence ID" value="MDG4975656.1"/>
    <property type="molecule type" value="Genomic_DNA"/>
</dbReference>
<protein>
    <recommendedName>
        <fullName evidence="2">N-acetylmuramoyl-L-alanine amidase</fullName>
        <ecNumber evidence="2">3.5.1.28</ecNumber>
    </recommendedName>
</protein>
<dbReference type="InterPro" id="IPR051206">
    <property type="entry name" value="NAMLAA_amidase_2"/>
</dbReference>
<comment type="catalytic activity">
    <reaction evidence="1">
        <text>Hydrolyzes the link between N-acetylmuramoyl residues and L-amino acid residues in certain cell-wall glycopeptides.</text>
        <dbReference type="EC" id="3.5.1.28"/>
    </reaction>
</comment>
<feature type="domain" description="N-acetylmuramoyl-L-alanine amidase" evidence="5">
    <location>
        <begin position="13"/>
        <end position="149"/>
    </location>
</feature>
<dbReference type="GO" id="GO:0071555">
    <property type="term" value="P:cell wall organization"/>
    <property type="evidence" value="ECO:0007669"/>
    <property type="project" value="UniProtKB-KW"/>
</dbReference>
<evidence type="ECO:0000256" key="2">
    <source>
        <dbReference type="ARBA" id="ARBA00011901"/>
    </source>
</evidence>
<dbReference type="PANTHER" id="PTHR30417:SF1">
    <property type="entry name" value="N-ACETYLMURAMOYL-L-ALANINE AMIDASE AMID"/>
    <property type="match status" value="1"/>
</dbReference>
<organism evidence="6 7">
    <name type="scientific">Lactococcus lactis</name>
    <dbReference type="NCBI Taxonomy" id="1358"/>
    <lineage>
        <taxon>Bacteria</taxon>
        <taxon>Bacillati</taxon>
        <taxon>Bacillota</taxon>
        <taxon>Bacilli</taxon>
        <taxon>Lactobacillales</taxon>
        <taxon>Streptococcaceae</taxon>
        <taxon>Lactococcus</taxon>
    </lineage>
</organism>
<evidence type="ECO:0000256" key="4">
    <source>
        <dbReference type="ARBA" id="ARBA00023316"/>
    </source>
</evidence>
<dbReference type="RefSeq" id="WP_278200970.1">
    <property type="nucleotide sequence ID" value="NZ_JAOWLT010000004.1"/>
</dbReference>
<name>A0AAP3YZM3_9LACT</name>
<dbReference type="SUPFAM" id="SSF55846">
    <property type="entry name" value="N-acetylmuramoyl-L-alanine amidase-like"/>
    <property type="match status" value="1"/>
</dbReference>
<dbReference type="GO" id="GO:0008745">
    <property type="term" value="F:N-acetylmuramoyl-L-alanine amidase activity"/>
    <property type="evidence" value="ECO:0007669"/>
    <property type="project" value="UniProtKB-EC"/>
</dbReference>
<dbReference type="InterPro" id="IPR036505">
    <property type="entry name" value="Amidase/PGRP_sf"/>
</dbReference>
<proteinExistence type="predicted"/>
<keyword evidence="4" id="KW-0961">Cell wall biogenesis/degradation</keyword>
<dbReference type="Pfam" id="PF01510">
    <property type="entry name" value="Amidase_2"/>
    <property type="match status" value="1"/>
</dbReference>
<gene>
    <name evidence="6" type="ORF">OGZ50_02760</name>
</gene>
<dbReference type="InterPro" id="IPR002502">
    <property type="entry name" value="Amidase_domain"/>
</dbReference>
<dbReference type="SMART" id="SM00644">
    <property type="entry name" value="Ami_2"/>
    <property type="match status" value="1"/>
</dbReference>
<accession>A0AAP3YZM3</accession>
<evidence type="ECO:0000259" key="5">
    <source>
        <dbReference type="SMART" id="SM00644"/>
    </source>
</evidence>
<dbReference type="EC" id="3.5.1.28" evidence="2"/>
<evidence type="ECO:0000256" key="1">
    <source>
        <dbReference type="ARBA" id="ARBA00001561"/>
    </source>
</evidence>
<evidence type="ECO:0000313" key="7">
    <source>
        <dbReference type="Proteomes" id="UP001152598"/>
    </source>
</evidence>
<keyword evidence="3" id="KW-0378">Hydrolase</keyword>
<reference evidence="6" key="1">
    <citation type="submission" date="2022-10" db="EMBL/GenBank/DDBJ databases">
        <authorList>
            <person name="Turner M.S."/>
            <person name="Huang W."/>
        </authorList>
    </citation>
    <scope>NUCLEOTIDE SEQUENCE</scope>
    <source>
        <strain evidence="6">54</strain>
    </source>
</reference>
<dbReference type="CDD" id="cd06583">
    <property type="entry name" value="PGRP"/>
    <property type="match status" value="1"/>
</dbReference>
<dbReference type="PANTHER" id="PTHR30417">
    <property type="entry name" value="N-ACETYLMURAMOYL-L-ALANINE AMIDASE AMID"/>
    <property type="match status" value="1"/>
</dbReference>
<sequence>MVKIIDKRNAWNQSHESKGREGRRIEMIVIHGMATTDENHVPKVWNERSASAHYGVKNTTLEMYVAPEDTAWHAANWNINLRSIGVEHLNSTGVPTWEFSAQTLAASVGFIVDLLKQYHLSVNDIHMHKEFTITDCPQSLAEQANWKNYLTHIADITGEKLNLTPKLTPDGNFSEKLIRAMQHIFKIPETGKIISQPIANRPLFNENDEGVEFVADKTAKGAPLVSILQKRLGINVDGFWGKETTKALQKRYELEQTGLVTKEDSLIKDLVAQINTGLEDFIRVL</sequence>